<keyword evidence="2" id="KW-1185">Reference proteome</keyword>
<accession>A0ABP9AGL7</accession>
<organism evidence="1 2">
    <name type="scientific">Lysobacter hankyongensis</name>
    <dbReference type="NCBI Taxonomy" id="1176535"/>
    <lineage>
        <taxon>Bacteria</taxon>
        <taxon>Pseudomonadati</taxon>
        <taxon>Pseudomonadota</taxon>
        <taxon>Gammaproteobacteria</taxon>
        <taxon>Lysobacterales</taxon>
        <taxon>Lysobacteraceae</taxon>
        <taxon>Lysobacter</taxon>
    </lineage>
</organism>
<dbReference type="NCBIfam" id="NF003816">
    <property type="entry name" value="PRK05406.1-5"/>
    <property type="match status" value="1"/>
</dbReference>
<dbReference type="Proteomes" id="UP001499959">
    <property type="component" value="Unassembled WGS sequence"/>
</dbReference>
<dbReference type="PANTHER" id="PTHR30292">
    <property type="entry name" value="UNCHARACTERIZED PROTEIN YBGL-RELATED"/>
    <property type="match status" value="1"/>
</dbReference>
<dbReference type="InterPro" id="IPR005501">
    <property type="entry name" value="LamB/YcsF/PxpA-like"/>
</dbReference>
<dbReference type="SUPFAM" id="SSF88713">
    <property type="entry name" value="Glycoside hydrolase/deacetylase"/>
    <property type="match status" value="1"/>
</dbReference>
<protein>
    <submittedName>
        <fullName evidence="1">5-oxoprolinase subunit PxpA</fullName>
    </submittedName>
</protein>
<dbReference type="PANTHER" id="PTHR30292:SF0">
    <property type="entry name" value="5-OXOPROLINASE SUBUNIT A"/>
    <property type="match status" value="1"/>
</dbReference>
<evidence type="ECO:0000313" key="1">
    <source>
        <dbReference type="EMBL" id="GAA4780860.1"/>
    </source>
</evidence>
<dbReference type="Pfam" id="PF03746">
    <property type="entry name" value="LamB_YcsF"/>
    <property type="match status" value="1"/>
</dbReference>
<gene>
    <name evidence="1" type="primary">pxpA</name>
    <name evidence="1" type="ORF">GCM10023307_01090</name>
</gene>
<name>A0ABP9AGL7_9GAMM</name>
<proteinExistence type="predicted"/>
<dbReference type="InterPro" id="IPR011330">
    <property type="entry name" value="Glyco_hydro/deAcase_b/a-brl"/>
</dbReference>
<dbReference type="NCBIfam" id="NF003814">
    <property type="entry name" value="PRK05406.1-3"/>
    <property type="match status" value="1"/>
</dbReference>
<dbReference type="RefSeq" id="WP_345301323.1">
    <property type="nucleotide sequence ID" value="NZ_BAABJE010000001.1"/>
</dbReference>
<dbReference type="Gene3D" id="3.20.20.370">
    <property type="entry name" value="Glycoside hydrolase/deacetylase"/>
    <property type="match status" value="1"/>
</dbReference>
<evidence type="ECO:0000313" key="2">
    <source>
        <dbReference type="Proteomes" id="UP001499959"/>
    </source>
</evidence>
<comment type="caution">
    <text evidence="1">The sequence shown here is derived from an EMBL/GenBank/DDBJ whole genome shotgun (WGS) entry which is preliminary data.</text>
</comment>
<reference evidence="2" key="1">
    <citation type="journal article" date="2019" name="Int. J. Syst. Evol. Microbiol.">
        <title>The Global Catalogue of Microorganisms (GCM) 10K type strain sequencing project: providing services to taxonomists for standard genome sequencing and annotation.</title>
        <authorList>
            <consortium name="The Broad Institute Genomics Platform"/>
            <consortium name="The Broad Institute Genome Sequencing Center for Infectious Disease"/>
            <person name="Wu L."/>
            <person name="Ma J."/>
        </authorList>
    </citation>
    <scope>NUCLEOTIDE SEQUENCE [LARGE SCALE GENOMIC DNA]</scope>
    <source>
        <strain evidence="2">JCM 18204</strain>
    </source>
</reference>
<dbReference type="CDD" id="cd10787">
    <property type="entry name" value="LamB_YcsF_like"/>
    <property type="match status" value="1"/>
</dbReference>
<sequence>MASRIDFNCDLGEGCGDDAAIMPWITSANIACGAHAGDDATIRETLRFCREHGVTVGAHPGYADRAHFGRREMSLPHHELIALVREQIARMAAFAREQGLTLRHVKPHGALYNQSARDPDIAAAIAEAVHGHDPSLRLVGMSGTQSILAADAAGLRTAHEVFAERGYGADGCLLPRGVPGAVLDAEAAIDQALTFAQRGEVAYRGSEAGGTLRLQADTLCLHGDRDDAADLARTLHAALTAAGVRIRSLESR</sequence>
<dbReference type="EMBL" id="BAABJE010000001">
    <property type="protein sequence ID" value="GAA4780860.1"/>
    <property type="molecule type" value="Genomic_DNA"/>
</dbReference>